<dbReference type="UniPathway" id="UPA00031">
    <property type="reaction ID" value="UER00009"/>
</dbReference>
<accession>A0A7W9SMZ9</accession>
<evidence type="ECO:0000256" key="8">
    <source>
        <dbReference type="ARBA" id="ARBA00022605"/>
    </source>
</evidence>
<dbReference type="FunFam" id="3.20.20.70:FF:000009">
    <property type="entry name" value="1-(5-phosphoribosyl)-5-[(5-phosphoribosylamino)methylideneamino] imidazole-4-carboxamide isomerase"/>
    <property type="match status" value="1"/>
</dbReference>
<name>A0A7W9SMZ9_ARMRO</name>
<dbReference type="NCBIfam" id="TIGR00007">
    <property type="entry name" value="1-(5-phosphoribosyl)-5-[(5-phosphoribosylamino)methylideneamino]imidazole-4-carboxamide isomerase"/>
    <property type="match status" value="1"/>
</dbReference>
<dbReference type="Pfam" id="PF00977">
    <property type="entry name" value="His_biosynth"/>
    <property type="match status" value="1"/>
</dbReference>
<dbReference type="SUPFAM" id="SSF51366">
    <property type="entry name" value="Ribulose-phoshate binding barrel"/>
    <property type="match status" value="1"/>
</dbReference>
<gene>
    <name evidence="12" type="primary">hisA</name>
    <name evidence="15" type="ORF">HNQ39_001379</name>
</gene>
<evidence type="ECO:0000256" key="3">
    <source>
        <dbReference type="ARBA" id="ARBA00005133"/>
    </source>
</evidence>
<dbReference type="GO" id="GO:0005737">
    <property type="term" value="C:cytoplasm"/>
    <property type="evidence" value="ECO:0007669"/>
    <property type="project" value="UniProtKB-SubCell"/>
</dbReference>
<feature type="active site" description="Proton donor" evidence="12">
    <location>
        <position position="131"/>
    </location>
</feature>
<dbReference type="InterPro" id="IPR011060">
    <property type="entry name" value="RibuloseP-bd_barrel"/>
</dbReference>
<evidence type="ECO:0000256" key="9">
    <source>
        <dbReference type="ARBA" id="ARBA00023102"/>
    </source>
</evidence>
<dbReference type="EMBL" id="JACHGW010000001">
    <property type="protein sequence ID" value="MBB6049617.1"/>
    <property type="molecule type" value="Genomic_DNA"/>
</dbReference>
<dbReference type="RefSeq" id="WP_184193215.1">
    <property type="nucleotide sequence ID" value="NZ_JACHGW010000001.1"/>
</dbReference>
<dbReference type="EC" id="5.3.1.16" evidence="5 12"/>
<keyword evidence="9 12" id="KW-0368">Histidine biosynthesis</keyword>
<keyword evidence="10 12" id="KW-0413">Isomerase</keyword>
<proteinExistence type="inferred from homology"/>
<protein>
    <recommendedName>
        <fullName evidence="6 12">1-(5-phosphoribosyl)-5-[(5-phosphoribosylamino)methylideneamino] imidazole-4-carboxamide isomerase</fullName>
        <ecNumber evidence="5 12">5.3.1.16</ecNumber>
    </recommendedName>
    <alternativeName>
        <fullName evidence="11 12">Phosphoribosylformimino-5-aminoimidazole carboxamide ribotide isomerase</fullName>
    </alternativeName>
</protein>
<reference evidence="15 16" key="1">
    <citation type="submission" date="2020-08" db="EMBL/GenBank/DDBJ databases">
        <title>Genomic Encyclopedia of Type Strains, Phase IV (KMG-IV): sequencing the most valuable type-strain genomes for metagenomic binning, comparative biology and taxonomic classification.</title>
        <authorList>
            <person name="Goeker M."/>
        </authorList>
    </citation>
    <scope>NUCLEOTIDE SEQUENCE [LARGE SCALE GENOMIC DNA]</scope>
    <source>
        <strain evidence="15 16">DSM 23562</strain>
    </source>
</reference>
<evidence type="ECO:0000256" key="4">
    <source>
        <dbReference type="ARBA" id="ARBA00009667"/>
    </source>
</evidence>
<evidence type="ECO:0000256" key="1">
    <source>
        <dbReference type="ARBA" id="ARBA00000901"/>
    </source>
</evidence>
<evidence type="ECO:0000256" key="11">
    <source>
        <dbReference type="ARBA" id="ARBA00030547"/>
    </source>
</evidence>
<comment type="caution">
    <text evidence="15">The sequence shown here is derived from an EMBL/GenBank/DDBJ whole genome shotgun (WGS) entry which is preliminary data.</text>
</comment>
<evidence type="ECO:0000256" key="13">
    <source>
        <dbReference type="RuleBase" id="RU003657"/>
    </source>
</evidence>
<evidence type="ECO:0000256" key="10">
    <source>
        <dbReference type="ARBA" id="ARBA00023235"/>
    </source>
</evidence>
<dbReference type="Proteomes" id="UP000520814">
    <property type="component" value="Unassembled WGS sequence"/>
</dbReference>
<dbReference type="PANTHER" id="PTHR43090:SF2">
    <property type="entry name" value="1-(5-PHOSPHORIBOSYL)-5-[(5-PHOSPHORIBOSYLAMINO)METHYLIDENEAMINO] IMIDAZOLE-4-CARBOXAMIDE ISOMERASE"/>
    <property type="match status" value="1"/>
</dbReference>
<dbReference type="PANTHER" id="PTHR43090">
    <property type="entry name" value="1-(5-PHOSPHORIBOSYL)-5-[(5-PHOSPHORIBOSYLAMINO)METHYLIDENEAMINO] IMIDAZOLE-4-CARBOXAMIDE ISOMERASE"/>
    <property type="match status" value="1"/>
</dbReference>
<evidence type="ECO:0000256" key="12">
    <source>
        <dbReference type="HAMAP-Rule" id="MF_01014"/>
    </source>
</evidence>
<keyword evidence="16" id="KW-1185">Reference proteome</keyword>
<evidence type="ECO:0000313" key="15">
    <source>
        <dbReference type="EMBL" id="MBB6049617.1"/>
    </source>
</evidence>
<dbReference type="InterPro" id="IPR006062">
    <property type="entry name" value="His_biosynth"/>
</dbReference>
<dbReference type="GO" id="GO:0000105">
    <property type="term" value="P:L-histidine biosynthetic process"/>
    <property type="evidence" value="ECO:0007669"/>
    <property type="project" value="UniProtKB-UniRule"/>
</dbReference>
<dbReference type="GO" id="GO:0000162">
    <property type="term" value="P:L-tryptophan biosynthetic process"/>
    <property type="evidence" value="ECO:0007669"/>
    <property type="project" value="TreeGrafter"/>
</dbReference>
<dbReference type="AlphaFoldDB" id="A0A7W9SMZ9"/>
<feature type="active site" description="Proton acceptor" evidence="12">
    <location>
        <position position="10"/>
    </location>
</feature>
<dbReference type="InterPro" id="IPR013785">
    <property type="entry name" value="Aldolase_TIM"/>
</dbReference>
<evidence type="ECO:0000256" key="5">
    <source>
        <dbReference type="ARBA" id="ARBA00012550"/>
    </source>
</evidence>
<comment type="subcellular location">
    <subcellularLocation>
        <location evidence="2 12 14">Cytoplasm</location>
    </subcellularLocation>
</comment>
<dbReference type="Gene3D" id="3.20.20.70">
    <property type="entry name" value="Aldolase class I"/>
    <property type="match status" value="1"/>
</dbReference>
<comment type="similarity">
    <text evidence="4 12 13">Belongs to the HisA/HisF family.</text>
</comment>
<evidence type="ECO:0000256" key="7">
    <source>
        <dbReference type="ARBA" id="ARBA00022490"/>
    </source>
</evidence>
<evidence type="ECO:0000256" key="6">
    <source>
        <dbReference type="ARBA" id="ARBA00018464"/>
    </source>
</evidence>
<sequence length="243" mass="24695">MGLEIIPAIDLFGGQAVRLRKGDFGTSEKVADDPIATARGFEQAGATRLHIVDLDGAKTGEATNHPVIKAILAAVSIPVQVGGGLRTPEKVGAMLALGASRAIVGTSAAGNPEAIAAILAQYGEQVIVGADASDGFVATHGWKETSGERVEDFCKRMAALGGRRFLFTDIARDGMLEGVNVEATAALAEAVGLPVIASGGVAGIADIEKLTAVQQSGVEAVIVGKALYAGRLSLADALRVARG</sequence>
<evidence type="ECO:0000256" key="14">
    <source>
        <dbReference type="RuleBase" id="RU003658"/>
    </source>
</evidence>
<comment type="pathway">
    <text evidence="3 12 14">Amino-acid biosynthesis; L-histidine biosynthesis; L-histidine from 5-phospho-alpha-D-ribose 1-diphosphate: step 4/9.</text>
</comment>
<evidence type="ECO:0000313" key="16">
    <source>
        <dbReference type="Proteomes" id="UP000520814"/>
    </source>
</evidence>
<keyword evidence="8 12" id="KW-0028">Amino-acid biosynthesis</keyword>
<evidence type="ECO:0000256" key="2">
    <source>
        <dbReference type="ARBA" id="ARBA00004496"/>
    </source>
</evidence>
<dbReference type="InterPro" id="IPR023016">
    <property type="entry name" value="HisA/PriA"/>
</dbReference>
<organism evidence="15 16">
    <name type="scientific">Armatimonas rosea</name>
    <dbReference type="NCBI Taxonomy" id="685828"/>
    <lineage>
        <taxon>Bacteria</taxon>
        <taxon>Bacillati</taxon>
        <taxon>Armatimonadota</taxon>
        <taxon>Armatimonadia</taxon>
        <taxon>Armatimonadales</taxon>
        <taxon>Armatimonadaceae</taxon>
        <taxon>Armatimonas</taxon>
    </lineage>
</organism>
<keyword evidence="7 12" id="KW-0963">Cytoplasm</keyword>
<dbReference type="CDD" id="cd04732">
    <property type="entry name" value="HisA"/>
    <property type="match status" value="1"/>
</dbReference>
<dbReference type="InterPro" id="IPR006063">
    <property type="entry name" value="HisA_bact_arch"/>
</dbReference>
<comment type="catalytic activity">
    <reaction evidence="1 12 14">
        <text>1-(5-phospho-beta-D-ribosyl)-5-[(5-phospho-beta-D-ribosylamino)methylideneamino]imidazole-4-carboxamide = 5-[(5-phospho-1-deoxy-D-ribulos-1-ylimino)methylamino]-1-(5-phospho-beta-D-ribosyl)imidazole-4-carboxamide</text>
        <dbReference type="Rhea" id="RHEA:15469"/>
        <dbReference type="ChEBI" id="CHEBI:58435"/>
        <dbReference type="ChEBI" id="CHEBI:58525"/>
        <dbReference type="EC" id="5.3.1.16"/>
    </reaction>
</comment>
<dbReference type="HAMAP" id="MF_01014">
    <property type="entry name" value="HisA"/>
    <property type="match status" value="1"/>
</dbReference>
<dbReference type="InterPro" id="IPR044524">
    <property type="entry name" value="Isoase_HisA-like"/>
</dbReference>
<dbReference type="GO" id="GO:0003949">
    <property type="term" value="F:1-(5-phosphoribosyl)-5-[(5-phosphoribosylamino)methylideneamino]imidazole-4-carboxamide isomerase activity"/>
    <property type="evidence" value="ECO:0007669"/>
    <property type="project" value="UniProtKB-UniRule"/>
</dbReference>